<keyword evidence="3" id="KW-1185">Reference proteome</keyword>
<dbReference type="EMBL" id="LN650648">
    <property type="protein sequence ID" value="CEI73707.1"/>
    <property type="molecule type" value="Genomic_DNA"/>
</dbReference>
<evidence type="ECO:0000313" key="2">
    <source>
        <dbReference type="EMBL" id="CEI73707.1"/>
    </source>
</evidence>
<keyword evidence="1" id="KW-0472">Membrane</keyword>
<evidence type="ECO:0000313" key="3">
    <source>
        <dbReference type="Proteomes" id="UP000245695"/>
    </source>
</evidence>
<feature type="transmembrane region" description="Helical" evidence="1">
    <location>
        <begin position="83"/>
        <end position="103"/>
    </location>
</feature>
<proteinExistence type="predicted"/>
<dbReference type="RefSeq" id="WP_092924420.1">
    <property type="nucleotide sequence ID" value="NZ_FJTZ01000012.1"/>
</dbReference>
<organism evidence="2 3">
    <name type="scientific">Romboutsia hominis</name>
    <dbReference type="NCBI Taxonomy" id="1507512"/>
    <lineage>
        <taxon>Bacteria</taxon>
        <taxon>Bacillati</taxon>
        <taxon>Bacillota</taxon>
        <taxon>Clostridia</taxon>
        <taxon>Peptostreptococcales</taxon>
        <taxon>Peptostreptococcaceae</taxon>
        <taxon>Romboutsia</taxon>
    </lineage>
</organism>
<keyword evidence="1" id="KW-1133">Transmembrane helix</keyword>
<feature type="transmembrane region" description="Helical" evidence="1">
    <location>
        <begin position="115"/>
        <end position="136"/>
    </location>
</feature>
<keyword evidence="1" id="KW-0812">Transmembrane</keyword>
<dbReference type="AlphaFoldDB" id="A0A2P2BTL3"/>
<reference evidence="2 3" key="1">
    <citation type="submission" date="2014-09" db="EMBL/GenBank/DDBJ databases">
        <authorList>
            <person name="Hornung B.V."/>
        </authorList>
    </citation>
    <scope>NUCLEOTIDE SEQUENCE [LARGE SCALE GENOMIC DNA]</scope>
    <source>
        <strain evidence="2 3">FRIFI</strain>
    </source>
</reference>
<feature type="transmembrane region" description="Helical" evidence="1">
    <location>
        <begin position="43"/>
        <end position="62"/>
    </location>
</feature>
<feature type="transmembrane region" description="Helical" evidence="1">
    <location>
        <begin position="12"/>
        <end position="31"/>
    </location>
</feature>
<dbReference type="Proteomes" id="UP000245695">
    <property type="component" value="Chromosome 1"/>
</dbReference>
<evidence type="ECO:0000256" key="1">
    <source>
        <dbReference type="SAM" id="Phobius"/>
    </source>
</evidence>
<gene>
    <name evidence="2" type="ORF">FRIFI_2179</name>
</gene>
<sequence length="142" mass="16463">MENLTPRCYKKNLLLIAGIVWILAGGMVLKLGLDVFLSLRSKVIISIIVSIVIFYIFFNFIFKKLVNKHRDRIADKDKEKLCIFSFFDTKSYIIMAVMMTLGITIRESSFVKPIYWSPVYIGIGSALFLAGILFIVQWKRWK</sequence>
<name>A0A2P2BTL3_9FIRM</name>
<dbReference type="KEGG" id="rhom:FRIFI_2179"/>
<accession>A0A2P2BTL3</accession>
<protein>
    <submittedName>
        <fullName evidence="2">Uncharacterized protein</fullName>
    </submittedName>
</protein>